<evidence type="ECO:0000313" key="3">
    <source>
        <dbReference type="Proteomes" id="UP000466694"/>
    </source>
</evidence>
<protein>
    <submittedName>
        <fullName evidence="2">Carbon monoxide dehydrogenase</fullName>
    </submittedName>
</protein>
<dbReference type="PANTHER" id="PTHR38588:SF1">
    <property type="entry name" value="BLL0334 PROTEIN"/>
    <property type="match status" value="1"/>
</dbReference>
<evidence type="ECO:0000313" key="2">
    <source>
        <dbReference type="EMBL" id="MQX12531.1"/>
    </source>
</evidence>
<dbReference type="Gene3D" id="3.30.530.20">
    <property type="match status" value="1"/>
</dbReference>
<dbReference type="EMBL" id="WISZ01000227">
    <property type="protein sequence ID" value="MQX12531.1"/>
    <property type="molecule type" value="Genomic_DNA"/>
</dbReference>
<dbReference type="GeneID" id="48977323"/>
<proteinExistence type="predicted"/>
<dbReference type="Proteomes" id="UP000466694">
    <property type="component" value="Unassembled WGS sequence"/>
</dbReference>
<name>A0A844AJE5_RHIFR</name>
<keyword evidence="1" id="KW-0472">Membrane</keyword>
<dbReference type="RefSeq" id="WP_037399855.1">
    <property type="nucleotide sequence ID" value="NZ_BJNI01000109.1"/>
</dbReference>
<accession>A0A844AJE5</accession>
<dbReference type="SUPFAM" id="SSF55961">
    <property type="entry name" value="Bet v1-like"/>
    <property type="match status" value="1"/>
</dbReference>
<reference evidence="2 3" key="1">
    <citation type="journal article" date="2013" name="Genome Biol.">
        <title>Comparative genomics of the core and accessory genomes of 48 Sinorhizobium strains comprising five genospecies.</title>
        <authorList>
            <person name="Sugawara M."/>
            <person name="Epstein B."/>
            <person name="Badgley B.D."/>
            <person name="Unno T."/>
            <person name="Xu L."/>
            <person name="Reese J."/>
            <person name="Gyaneshwar P."/>
            <person name="Denny R."/>
            <person name="Mudge J."/>
            <person name="Bharti A.K."/>
            <person name="Farmer A.D."/>
            <person name="May G.D."/>
            <person name="Woodward J.E."/>
            <person name="Medigue C."/>
            <person name="Vallenet D."/>
            <person name="Lajus A."/>
            <person name="Rouy Z."/>
            <person name="Martinez-Vaz B."/>
            <person name="Tiffin P."/>
            <person name="Young N.D."/>
            <person name="Sadowsky M.J."/>
        </authorList>
    </citation>
    <scope>NUCLEOTIDE SEQUENCE [LARGE SCALE GENOMIC DNA]</scope>
    <source>
        <strain evidence="2 3">USDA205</strain>
    </source>
</reference>
<dbReference type="AlphaFoldDB" id="A0A844AJE5"/>
<dbReference type="InterPro" id="IPR023393">
    <property type="entry name" value="START-like_dom_sf"/>
</dbReference>
<dbReference type="InterPro" id="IPR010419">
    <property type="entry name" value="CO_DH_gsu"/>
</dbReference>
<sequence>MDMKGEYRIAAPREHVWALINDSAVLKDCIPGCDSLEGTPETGYAARVTTKIGPVKATFAGEVMLSNVQAPESLTISGEGKGGVAGFAKGGADVQLFVDGSETVLTYIAKAQVGGKLAQLGARLIDSTAKKLADEFFEKLATRAANEAADAGATVVPLAQAKPAELARSATVDAAAPAAAQAVPAAKPSSHFPFVVFGLVAVTVVIIAALAV</sequence>
<organism evidence="2 3">
    <name type="scientific">Rhizobium fredii</name>
    <name type="common">Sinorhizobium fredii</name>
    <dbReference type="NCBI Taxonomy" id="380"/>
    <lineage>
        <taxon>Bacteria</taxon>
        <taxon>Pseudomonadati</taxon>
        <taxon>Pseudomonadota</taxon>
        <taxon>Alphaproteobacteria</taxon>
        <taxon>Hyphomicrobiales</taxon>
        <taxon>Rhizobiaceae</taxon>
        <taxon>Sinorhizobium/Ensifer group</taxon>
        <taxon>Sinorhizobium</taxon>
    </lineage>
</organism>
<evidence type="ECO:0000256" key="1">
    <source>
        <dbReference type="SAM" id="Phobius"/>
    </source>
</evidence>
<dbReference type="PANTHER" id="PTHR38588">
    <property type="entry name" value="BLL0334 PROTEIN"/>
    <property type="match status" value="1"/>
</dbReference>
<keyword evidence="1" id="KW-0812">Transmembrane</keyword>
<feature type="transmembrane region" description="Helical" evidence="1">
    <location>
        <begin position="192"/>
        <end position="211"/>
    </location>
</feature>
<dbReference type="Pfam" id="PF06240">
    <property type="entry name" value="COXG"/>
    <property type="match status" value="1"/>
</dbReference>
<keyword evidence="1" id="KW-1133">Transmembrane helix</keyword>
<dbReference type="CDD" id="cd05018">
    <property type="entry name" value="CoxG"/>
    <property type="match status" value="1"/>
</dbReference>
<comment type="caution">
    <text evidence="2">The sequence shown here is derived from an EMBL/GenBank/DDBJ whole genome shotgun (WGS) entry which is preliminary data.</text>
</comment>
<gene>
    <name evidence="2" type="ORF">GHK48_31010</name>
</gene>